<dbReference type="Proteomes" id="UP000291022">
    <property type="component" value="Unassembled WGS sequence"/>
</dbReference>
<dbReference type="GeneTree" id="ENSGT00900000143752"/>
<evidence type="ECO:0000256" key="1">
    <source>
        <dbReference type="SAM" id="MobiDB-lite"/>
    </source>
</evidence>
<reference evidence="2" key="3">
    <citation type="submission" date="2025-09" db="UniProtKB">
        <authorList>
            <consortium name="Ensembl"/>
        </authorList>
    </citation>
    <scope>IDENTIFICATION</scope>
</reference>
<organism evidence="2 3">
    <name type="scientific">Ursus americanus</name>
    <name type="common">American black bear</name>
    <name type="synonym">Euarctos americanus</name>
    <dbReference type="NCBI Taxonomy" id="9643"/>
    <lineage>
        <taxon>Eukaryota</taxon>
        <taxon>Metazoa</taxon>
        <taxon>Chordata</taxon>
        <taxon>Craniata</taxon>
        <taxon>Vertebrata</taxon>
        <taxon>Euteleostomi</taxon>
        <taxon>Mammalia</taxon>
        <taxon>Eutheria</taxon>
        <taxon>Laurasiatheria</taxon>
        <taxon>Carnivora</taxon>
        <taxon>Caniformia</taxon>
        <taxon>Ursidae</taxon>
        <taxon>Ursus</taxon>
    </lineage>
</organism>
<dbReference type="Ensembl" id="ENSUAMT00000009082.1">
    <property type="protein sequence ID" value="ENSUAMP00000008040.1"/>
    <property type="gene ID" value="ENSUAMG00000006883.1"/>
</dbReference>
<name>A0A452QRB1_URSAM</name>
<evidence type="ECO:0000313" key="2">
    <source>
        <dbReference type="Ensembl" id="ENSUAMP00000008040.1"/>
    </source>
</evidence>
<proteinExistence type="predicted"/>
<dbReference type="AlphaFoldDB" id="A0A452QRB1"/>
<protein>
    <submittedName>
        <fullName evidence="2">Uncharacterized protein</fullName>
    </submittedName>
</protein>
<keyword evidence="3" id="KW-1185">Reference proteome</keyword>
<accession>A0A452QRB1</accession>
<dbReference type="OMA" id="CPPAALW"/>
<reference evidence="2" key="2">
    <citation type="submission" date="2025-08" db="UniProtKB">
        <authorList>
            <consortium name="Ensembl"/>
        </authorList>
    </citation>
    <scope>IDENTIFICATION</scope>
</reference>
<feature type="region of interest" description="Disordered" evidence="1">
    <location>
        <begin position="1"/>
        <end position="29"/>
    </location>
</feature>
<evidence type="ECO:0000313" key="3">
    <source>
        <dbReference type="Proteomes" id="UP000291022"/>
    </source>
</evidence>
<sequence length="105" mass="11056">MGQDGVAAWPSPEPLFPSPEGKRKRGTALHPECPSSLPCGLVPWVRAWPLGPSGAYTCVPHPAPQPQPGISPSHCGPGLGRSRHLLTDQAPSCVYPHPCCECATE</sequence>
<reference evidence="3" key="1">
    <citation type="submission" date="2016-06" db="EMBL/GenBank/DDBJ databases">
        <title>De novo assembly and RNA-Seq shows season-dependent expression and editing in black bear kidneys.</title>
        <authorList>
            <person name="Korstanje R."/>
            <person name="Srivastava A."/>
            <person name="Sarsani V.K."/>
            <person name="Sheehan S.M."/>
            <person name="Seger R.L."/>
            <person name="Barter M.E."/>
            <person name="Lindqvist C."/>
            <person name="Brody L.C."/>
            <person name="Mullikin J.C."/>
        </authorList>
    </citation>
    <scope>NUCLEOTIDE SEQUENCE [LARGE SCALE GENOMIC DNA]</scope>
</reference>